<reference evidence="1 2" key="1">
    <citation type="submission" date="2016-01" db="EMBL/GenBank/DDBJ databases">
        <authorList>
            <person name="Regsiter A."/>
            <person name="william w."/>
        </authorList>
    </citation>
    <scope>NUCLEOTIDE SEQUENCE [LARGE SCALE GENOMIC DNA]</scope>
    <source>
        <strain evidence="1 2">CFBP 5494</strain>
    </source>
</reference>
<dbReference type="Proteomes" id="UP000191933">
    <property type="component" value="Unassembled WGS sequence"/>
</dbReference>
<name>A0A9W5B1N3_9HYPH</name>
<dbReference type="RefSeq" id="WP_072493915.1">
    <property type="nucleotide sequence ID" value="NZ_LT009718.1"/>
</dbReference>
<keyword evidence="2" id="KW-1185">Reference proteome</keyword>
<accession>A0A9W5B1N3</accession>
<gene>
    <name evidence="1" type="ORF">AGR2A_Cc30193</name>
</gene>
<sequence length="76" mass="8102">MRSDPATTTPPTIRYRPGVARPVRRKATLGNRTDKARFTVTSDWPDPVPATGGEAAVIESFLSEAVSHLLAGIGRG</sequence>
<protein>
    <submittedName>
        <fullName evidence="1">Uncharacterized protein</fullName>
    </submittedName>
</protein>
<dbReference type="AlphaFoldDB" id="A0A9W5B1N3"/>
<dbReference type="EMBL" id="FBVY01000014">
    <property type="protein sequence ID" value="CUW92118.1"/>
    <property type="molecule type" value="Genomic_DNA"/>
</dbReference>
<comment type="caution">
    <text evidence="1">The sequence shown here is derived from an EMBL/GenBank/DDBJ whole genome shotgun (WGS) entry which is preliminary data.</text>
</comment>
<organism evidence="1 2">
    <name type="scientific">Agrobacterium genomosp. 2 str. CFBP 5494</name>
    <dbReference type="NCBI Taxonomy" id="1183436"/>
    <lineage>
        <taxon>Bacteria</taxon>
        <taxon>Pseudomonadati</taxon>
        <taxon>Pseudomonadota</taxon>
        <taxon>Alphaproteobacteria</taxon>
        <taxon>Hyphomicrobiales</taxon>
        <taxon>Rhizobiaceae</taxon>
        <taxon>Rhizobium/Agrobacterium group</taxon>
        <taxon>Agrobacterium</taxon>
        <taxon>Agrobacterium tumefaciens complex</taxon>
    </lineage>
</organism>
<evidence type="ECO:0000313" key="2">
    <source>
        <dbReference type="Proteomes" id="UP000191933"/>
    </source>
</evidence>
<proteinExistence type="predicted"/>
<evidence type="ECO:0000313" key="1">
    <source>
        <dbReference type="EMBL" id="CUW92118.1"/>
    </source>
</evidence>